<feature type="transmembrane region" description="Helical" evidence="1">
    <location>
        <begin position="33"/>
        <end position="52"/>
    </location>
</feature>
<reference evidence="2 3" key="1">
    <citation type="submission" date="2015-09" db="EMBL/GenBank/DDBJ databases">
        <title>A metagenomics-based metabolic model of nitrate-dependent anaerobic oxidation of methane by Methanoperedens-like archaea.</title>
        <authorList>
            <person name="Arshad A."/>
            <person name="Speth D.R."/>
            <person name="De Graaf R.M."/>
            <person name="Op Den Camp H.J."/>
            <person name="Jetten M.S."/>
            <person name="Welte C.U."/>
        </authorList>
    </citation>
    <scope>NUCLEOTIDE SEQUENCE [LARGE SCALE GENOMIC DNA]</scope>
</reference>
<keyword evidence="1" id="KW-1133">Transmembrane helix</keyword>
<dbReference type="AlphaFoldDB" id="A0A0P7ZM12"/>
<name>A0A0P7ZM12_9EURY</name>
<evidence type="ECO:0000313" key="2">
    <source>
        <dbReference type="EMBL" id="KPQ45281.1"/>
    </source>
</evidence>
<dbReference type="Proteomes" id="UP000050360">
    <property type="component" value="Unassembled WGS sequence"/>
</dbReference>
<gene>
    <name evidence="2" type="ORF">MPEBLZ_00162</name>
</gene>
<evidence type="ECO:0008006" key="4">
    <source>
        <dbReference type="Google" id="ProtNLM"/>
    </source>
</evidence>
<organism evidence="2 3">
    <name type="scientific">Candidatus Methanoperedens nitratireducens</name>
    <dbReference type="NCBI Taxonomy" id="1392998"/>
    <lineage>
        <taxon>Archaea</taxon>
        <taxon>Methanobacteriati</taxon>
        <taxon>Methanobacteriota</taxon>
        <taxon>Stenosarchaea group</taxon>
        <taxon>Methanomicrobia</taxon>
        <taxon>Methanosarcinales</taxon>
        <taxon>ANME-2 cluster</taxon>
        <taxon>Candidatus Methanoperedentaceae</taxon>
        <taxon>Candidatus Methanoperedens</taxon>
    </lineage>
</organism>
<accession>A0A0P7ZM12</accession>
<evidence type="ECO:0000256" key="1">
    <source>
        <dbReference type="SAM" id="Phobius"/>
    </source>
</evidence>
<keyword evidence="1" id="KW-0812">Transmembrane</keyword>
<dbReference type="EMBL" id="LKCM01000015">
    <property type="protein sequence ID" value="KPQ45281.1"/>
    <property type="molecule type" value="Genomic_DNA"/>
</dbReference>
<keyword evidence="1" id="KW-0472">Membrane</keyword>
<sequence length="162" mass="18833">MTQKEVLCKVLDVIGLGKPNMSQFDRRIQYQKIIYLLQSSGISLGYGFNWYIKGPYSSPLAHVLYEIDDAVYEENKNLVFIDNERIVKELNDFRNKLGDDINNVNYLEVLASLHYINKANFSGKGRFPDLRRRLLEAKPVLNEIDNIESLIKKAYDHLSKFN</sequence>
<protein>
    <recommendedName>
        <fullName evidence="4">Antitoxin SocA-like Panacea domain-containing protein</fullName>
    </recommendedName>
</protein>
<proteinExistence type="predicted"/>
<comment type="caution">
    <text evidence="2">The sequence shown here is derived from an EMBL/GenBank/DDBJ whole genome shotgun (WGS) entry which is preliminary data.</text>
</comment>
<evidence type="ECO:0000313" key="3">
    <source>
        <dbReference type="Proteomes" id="UP000050360"/>
    </source>
</evidence>